<dbReference type="CDD" id="cd06261">
    <property type="entry name" value="TM_PBP2"/>
    <property type="match status" value="1"/>
</dbReference>
<evidence type="ECO:0000256" key="5">
    <source>
        <dbReference type="ARBA" id="ARBA00022989"/>
    </source>
</evidence>
<proteinExistence type="inferred from homology"/>
<keyword evidence="3" id="KW-1003">Cell membrane</keyword>
<feature type="transmembrane region" description="Helical" evidence="7">
    <location>
        <begin position="76"/>
        <end position="97"/>
    </location>
</feature>
<gene>
    <name evidence="9" type="primary">lacF</name>
    <name evidence="9" type="ORF">DF168_01567</name>
</gene>
<evidence type="ECO:0000256" key="4">
    <source>
        <dbReference type="ARBA" id="ARBA00022692"/>
    </source>
</evidence>
<reference evidence="9 10" key="1">
    <citation type="submission" date="2018-06" db="EMBL/GenBank/DDBJ databases">
        <title>Draft Genome Sequence of a Novel Marine Bacterium Related to the Verrucomicrobia.</title>
        <authorList>
            <person name="Vosseberg J."/>
            <person name="Martijn J."/>
            <person name="Ettema T.J.G."/>
        </authorList>
    </citation>
    <scope>NUCLEOTIDE SEQUENCE [LARGE SCALE GENOMIC DNA]</scope>
    <source>
        <strain evidence="9">TARA_B100001123</strain>
    </source>
</reference>
<dbReference type="PANTHER" id="PTHR30193">
    <property type="entry name" value="ABC TRANSPORTER PERMEASE PROTEIN"/>
    <property type="match status" value="1"/>
</dbReference>
<dbReference type="InterPro" id="IPR000515">
    <property type="entry name" value="MetI-like"/>
</dbReference>
<comment type="subcellular location">
    <subcellularLocation>
        <location evidence="1 7">Cell membrane</location>
        <topology evidence="1 7">Multi-pass membrane protein</topology>
    </subcellularLocation>
</comment>
<evidence type="ECO:0000256" key="6">
    <source>
        <dbReference type="ARBA" id="ARBA00023136"/>
    </source>
</evidence>
<organism evidence="9 10">
    <name type="scientific">Candidatus Moanibacter tarae</name>
    <dbReference type="NCBI Taxonomy" id="2200854"/>
    <lineage>
        <taxon>Bacteria</taxon>
        <taxon>Pseudomonadati</taxon>
        <taxon>Verrucomicrobiota</taxon>
        <taxon>Opitutia</taxon>
        <taxon>Puniceicoccales</taxon>
        <taxon>Puniceicoccales incertae sedis</taxon>
        <taxon>Candidatus Moanibacter</taxon>
    </lineage>
</organism>
<feature type="transmembrane region" description="Helical" evidence="7">
    <location>
        <begin position="109"/>
        <end position="129"/>
    </location>
</feature>
<comment type="similarity">
    <text evidence="7">Belongs to the binding-protein-dependent transport system permease family.</text>
</comment>
<keyword evidence="2 7" id="KW-0813">Transport</keyword>
<keyword evidence="4 7" id="KW-0812">Transmembrane</keyword>
<evidence type="ECO:0000256" key="1">
    <source>
        <dbReference type="ARBA" id="ARBA00004651"/>
    </source>
</evidence>
<dbReference type="InterPro" id="IPR051393">
    <property type="entry name" value="ABC_transporter_permease"/>
</dbReference>
<evidence type="ECO:0000259" key="8">
    <source>
        <dbReference type="PROSITE" id="PS50928"/>
    </source>
</evidence>
<evidence type="ECO:0000256" key="3">
    <source>
        <dbReference type="ARBA" id="ARBA00022475"/>
    </source>
</evidence>
<protein>
    <submittedName>
        <fullName evidence="9">Lactose transport system permease protein LacF</fullName>
    </submittedName>
</protein>
<dbReference type="EMBL" id="CP029803">
    <property type="protein sequence ID" value="AWT60359.1"/>
    <property type="molecule type" value="Genomic_DNA"/>
</dbReference>
<dbReference type="SUPFAM" id="SSF161098">
    <property type="entry name" value="MetI-like"/>
    <property type="match status" value="1"/>
</dbReference>
<dbReference type="Proteomes" id="UP000247465">
    <property type="component" value="Chromosome"/>
</dbReference>
<dbReference type="PANTHER" id="PTHR30193:SF1">
    <property type="entry name" value="ABC TRANSPORTER PERMEASE PROTEIN YESP-RELATED"/>
    <property type="match status" value="1"/>
</dbReference>
<name>A0A2Z4ADK7_9BACT</name>
<feature type="domain" description="ABC transmembrane type-1" evidence="8">
    <location>
        <begin position="72"/>
        <end position="295"/>
    </location>
</feature>
<evidence type="ECO:0000313" key="9">
    <source>
        <dbReference type="EMBL" id="AWT60359.1"/>
    </source>
</evidence>
<keyword evidence="5 7" id="KW-1133">Transmembrane helix</keyword>
<dbReference type="Gene3D" id="1.10.3720.10">
    <property type="entry name" value="MetI-like"/>
    <property type="match status" value="1"/>
</dbReference>
<dbReference type="AlphaFoldDB" id="A0A2Z4ADK7"/>
<accession>A0A2Z4ADK7</accession>
<feature type="transmembrane region" description="Helical" evidence="7">
    <location>
        <begin position="174"/>
        <end position="193"/>
    </location>
</feature>
<dbReference type="GO" id="GO:0005886">
    <property type="term" value="C:plasma membrane"/>
    <property type="evidence" value="ECO:0007669"/>
    <property type="project" value="UniProtKB-SubCell"/>
</dbReference>
<feature type="transmembrane region" description="Helical" evidence="7">
    <location>
        <begin position="12"/>
        <end position="38"/>
    </location>
</feature>
<dbReference type="InterPro" id="IPR035906">
    <property type="entry name" value="MetI-like_sf"/>
</dbReference>
<dbReference type="Pfam" id="PF00528">
    <property type="entry name" value="BPD_transp_1"/>
    <property type="match status" value="1"/>
</dbReference>
<evidence type="ECO:0000256" key="7">
    <source>
        <dbReference type="RuleBase" id="RU363032"/>
    </source>
</evidence>
<feature type="transmembrane region" description="Helical" evidence="7">
    <location>
        <begin position="274"/>
        <end position="296"/>
    </location>
</feature>
<dbReference type="KEGG" id="mtar:DF168_01567"/>
<keyword evidence="6 7" id="KW-0472">Membrane</keyword>
<dbReference type="GO" id="GO:0055085">
    <property type="term" value="P:transmembrane transport"/>
    <property type="evidence" value="ECO:0007669"/>
    <property type="project" value="InterPro"/>
</dbReference>
<evidence type="ECO:0000256" key="2">
    <source>
        <dbReference type="ARBA" id="ARBA00022448"/>
    </source>
</evidence>
<dbReference type="PROSITE" id="PS50928">
    <property type="entry name" value="ABC_TM1"/>
    <property type="match status" value="1"/>
</dbReference>
<evidence type="ECO:0000313" key="10">
    <source>
        <dbReference type="Proteomes" id="UP000247465"/>
    </source>
</evidence>
<sequence>MKNFSKASKDGIGYWFASPWLTGFFLLTFFPLLGSLLLSFSEWDGMSWSRLEWVGFDQYQKAMADPFVHTALRNTVFYSLLAVPGGVIVSLMIAVLLNQKLKGITIFRTIYFMPYIIGGIATIMMWLQLFNPDFGLLNLILRAIGSALESIGILSGDWKPPGWIYDERWAKPALIMMSWWGAGGPALIFLAALQNVPPQLYESAQIDGAGRIQRFRHVTVPQISPAIFFNLVMGVIGSFQVFNEAFIMTSGGPNDSTLFFVLYLYNKGFIDFEMGYASALAWILFVIILGLTLCMVKSSNLWVHYQGEE</sequence>